<proteinExistence type="predicted"/>
<evidence type="ECO:0000313" key="3">
    <source>
        <dbReference type="Proteomes" id="UP000009047"/>
    </source>
</evidence>
<evidence type="ECO:0008006" key="4">
    <source>
        <dbReference type="Google" id="ProtNLM"/>
    </source>
</evidence>
<feature type="compositionally biased region" description="Basic residues" evidence="1">
    <location>
        <begin position="1"/>
        <end position="17"/>
    </location>
</feature>
<dbReference type="RefSeq" id="WP_013257678.1">
    <property type="nucleotide sequence ID" value="NC_014365.1"/>
</dbReference>
<dbReference type="EMBL" id="CP002085">
    <property type="protein sequence ID" value="ADK84224.1"/>
    <property type="molecule type" value="Genomic_DNA"/>
</dbReference>
<dbReference type="KEGG" id="dbr:Deba_0854"/>
<name>E1QF88_DESB2</name>
<dbReference type="STRING" id="644282.Deba_0854"/>
<feature type="region of interest" description="Disordered" evidence="1">
    <location>
        <begin position="1"/>
        <end position="23"/>
    </location>
</feature>
<organism evidence="2 3">
    <name type="scientific">Desulfarculus baarsii (strain ATCC 33931 / DSM 2075 / LMG 7858 / VKM B-1802 / 2st14)</name>
    <dbReference type="NCBI Taxonomy" id="644282"/>
    <lineage>
        <taxon>Bacteria</taxon>
        <taxon>Pseudomonadati</taxon>
        <taxon>Thermodesulfobacteriota</taxon>
        <taxon>Desulfarculia</taxon>
        <taxon>Desulfarculales</taxon>
        <taxon>Desulfarculaceae</taxon>
        <taxon>Desulfarculus</taxon>
    </lineage>
</organism>
<dbReference type="AlphaFoldDB" id="E1QF88"/>
<dbReference type="OrthoDB" id="275146at2"/>
<keyword evidence="3" id="KW-1185">Reference proteome</keyword>
<evidence type="ECO:0000313" key="2">
    <source>
        <dbReference type="EMBL" id="ADK84224.1"/>
    </source>
</evidence>
<gene>
    <name evidence="2" type="ordered locus">Deba_0854</name>
</gene>
<protein>
    <recommendedName>
        <fullName evidence="4">YkgJ family cysteine cluster protein</fullName>
    </recommendedName>
</protein>
<dbReference type="eggNOG" id="COG0727">
    <property type="taxonomic scope" value="Bacteria"/>
</dbReference>
<reference evidence="2 3" key="1">
    <citation type="journal article" date="2010" name="Stand. Genomic Sci.">
        <title>Complete genome sequence of Desulfarculus baarsii type strain (2st14).</title>
        <authorList>
            <person name="Sun H."/>
            <person name="Spring S."/>
            <person name="Lapidus A."/>
            <person name="Davenport K."/>
            <person name="Del Rio T.G."/>
            <person name="Tice H."/>
            <person name="Nolan M."/>
            <person name="Copeland A."/>
            <person name="Cheng J.F."/>
            <person name="Lucas S."/>
            <person name="Tapia R."/>
            <person name="Goodwin L."/>
            <person name="Pitluck S."/>
            <person name="Ivanova N."/>
            <person name="Pagani I."/>
            <person name="Mavromatis K."/>
            <person name="Ovchinnikova G."/>
            <person name="Pati A."/>
            <person name="Chen A."/>
            <person name="Palaniappan K."/>
            <person name="Hauser L."/>
            <person name="Chang Y.J."/>
            <person name="Jeffries C.D."/>
            <person name="Detter J.C."/>
            <person name="Han C."/>
            <person name="Rohde M."/>
            <person name="Brambilla E."/>
            <person name="Goker M."/>
            <person name="Woyke T."/>
            <person name="Bristow J."/>
            <person name="Eisen J.A."/>
            <person name="Markowitz V."/>
            <person name="Hugenholtz P."/>
            <person name="Kyrpides N.C."/>
            <person name="Klenk H.P."/>
            <person name="Land M."/>
        </authorList>
    </citation>
    <scope>NUCLEOTIDE SEQUENCE [LARGE SCALE GENOMIC DNA]</scope>
    <source>
        <strain evidence="3">ATCC 33931 / DSM 2075 / LMG 7858 / VKM B-1802 / 2st14</strain>
    </source>
</reference>
<dbReference type="Proteomes" id="UP000009047">
    <property type="component" value="Chromosome"/>
</dbReference>
<sequence>MGKKRRACHGRPAGHKIKAMEQPRQTSSVQTICARCHLAGDGCCRIADDRRGGVFGLTRGEIELMAQASGLAPEAFVEADQAKAAFVAGVNKIHPILGQTMPGGRRLRLRLQADGSCYFLGPAGCQLPVAARPIYCRLYPFWFTPGGRLMVLGSRTCLAQQGARRVSEVLARLGQNEADLRRLFRRLEEFVAGHQPEAYDSSSPGHGA</sequence>
<accession>E1QF88</accession>
<dbReference type="HOGENOM" id="CLU_114461_0_0_7"/>
<evidence type="ECO:0000256" key="1">
    <source>
        <dbReference type="SAM" id="MobiDB-lite"/>
    </source>
</evidence>